<dbReference type="InterPro" id="IPR045425">
    <property type="entry name" value="DUF6508"/>
</dbReference>
<sequence>MDAELDDAPFIDAIDAMTPRDWEELRSLVSNLDSYSRNCARDETAAADASADLSVVGWAWDFLHDRGLIVPFNWPSWAGKAVLELSDPRPIGHASAADCLRYLTVSVRADRYVVGAFESYVEDGLMGSLLRRLLETTGNAS</sequence>
<keyword evidence="2" id="KW-1185">Reference proteome</keyword>
<protein>
    <submittedName>
        <fullName evidence="1">Uncharacterized protein</fullName>
    </submittedName>
</protein>
<dbReference type="Pfam" id="PF20118">
    <property type="entry name" value="DUF6508"/>
    <property type="match status" value="1"/>
</dbReference>
<comment type="caution">
    <text evidence="1">The sequence shown here is derived from an EMBL/GenBank/DDBJ whole genome shotgun (WGS) entry which is preliminary data.</text>
</comment>
<dbReference type="EMBL" id="FXAV01000037">
    <property type="protein sequence ID" value="SMG59306.1"/>
    <property type="molecule type" value="Genomic_DNA"/>
</dbReference>
<accession>A0ABY1MIW2</accession>
<name>A0ABY1MIW2_RHORH</name>
<dbReference type="RefSeq" id="WP_085470865.1">
    <property type="nucleotide sequence ID" value="NZ_FXAV01000037.1"/>
</dbReference>
<reference evidence="1 2" key="1">
    <citation type="submission" date="2017-04" db="EMBL/GenBank/DDBJ databases">
        <authorList>
            <person name="Varghese N."/>
            <person name="Submissions S."/>
        </authorList>
    </citation>
    <scope>NUCLEOTIDE SEQUENCE [LARGE SCALE GENOMIC DNA]</scope>
    <source>
        <strain evidence="1 2">J3</strain>
    </source>
</reference>
<organism evidence="1 2">
    <name type="scientific">Rhodococcus rhodochrous J3</name>
    <dbReference type="NCBI Taxonomy" id="903528"/>
    <lineage>
        <taxon>Bacteria</taxon>
        <taxon>Bacillati</taxon>
        <taxon>Actinomycetota</taxon>
        <taxon>Actinomycetes</taxon>
        <taxon>Mycobacteriales</taxon>
        <taxon>Nocardiaceae</taxon>
        <taxon>Rhodococcus</taxon>
    </lineage>
</organism>
<gene>
    <name evidence="1" type="ORF">SAMN02745947_05402</name>
</gene>
<proteinExistence type="predicted"/>
<evidence type="ECO:0000313" key="1">
    <source>
        <dbReference type="EMBL" id="SMG59306.1"/>
    </source>
</evidence>
<evidence type="ECO:0000313" key="2">
    <source>
        <dbReference type="Proteomes" id="UP000193566"/>
    </source>
</evidence>
<dbReference type="Proteomes" id="UP000193566">
    <property type="component" value="Unassembled WGS sequence"/>
</dbReference>